<reference evidence="1 2" key="1">
    <citation type="journal article" date="2016" name="Front. Microbiol.">
        <title>Fuerstia marisgermanicae gen. nov., sp. nov., an Unusual Member of the Phylum Planctomycetes from the German Wadden Sea.</title>
        <authorList>
            <person name="Kohn T."/>
            <person name="Heuer A."/>
            <person name="Jogler M."/>
            <person name="Vollmers J."/>
            <person name="Boedeker C."/>
            <person name="Bunk B."/>
            <person name="Rast P."/>
            <person name="Borchert D."/>
            <person name="Glockner I."/>
            <person name="Freese H.M."/>
            <person name="Klenk H.P."/>
            <person name="Overmann J."/>
            <person name="Kaster A.K."/>
            <person name="Rohde M."/>
            <person name="Wiegand S."/>
            <person name="Jogler C."/>
        </authorList>
    </citation>
    <scope>NUCLEOTIDE SEQUENCE [LARGE SCALE GENOMIC DNA]</scope>
    <source>
        <strain evidence="1 2">NH11</strain>
    </source>
</reference>
<dbReference type="KEGG" id="fmr:Fuma_01693"/>
<organism evidence="1 2">
    <name type="scientific">Fuerstiella marisgermanici</name>
    <dbReference type="NCBI Taxonomy" id="1891926"/>
    <lineage>
        <taxon>Bacteria</taxon>
        <taxon>Pseudomonadati</taxon>
        <taxon>Planctomycetota</taxon>
        <taxon>Planctomycetia</taxon>
        <taxon>Planctomycetales</taxon>
        <taxon>Planctomycetaceae</taxon>
        <taxon>Fuerstiella</taxon>
    </lineage>
</organism>
<keyword evidence="2" id="KW-1185">Reference proteome</keyword>
<sequence length="112" mass="12374">MTFPAGTSASWHRHSRSGLNNLLETQTRQTIRLQIPTTLKLPQVAAIRYEPAAAVKLVALATDKHHEQTKKALAKIEANAYAITFEYLNDSTFPNTDPVHCVLDSPTVYAAD</sequence>
<proteinExistence type="predicted"/>
<dbReference type="Proteomes" id="UP000187735">
    <property type="component" value="Chromosome"/>
</dbReference>
<name>A0A1P8WDI2_9PLAN</name>
<dbReference type="EMBL" id="CP017641">
    <property type="protein sequence ID" value="APZ92089.1"/>
    <property type="molecule type" value="Genomic_DNA"/>
</dbReference>
<accession>A0A1P8WDI2</accession>
<evidence type="ECO:0000313" key="2">
    <source>
        <dbReference type="Proteomes" id="UP000187735"/>
    </source>
</evidence>
<evidence type="ECO:0000313" key="1">
    <source>
        <dbReference type="EMBL" id="APZ92089.1"/>
    </source>
</evidence>
<protein>
    <submittedName>
        <fullName evidence="1">Uncharacterized protein</fullName>
    </submittedName>
</protein>
<dbReference type="AlphaFoldDB" id="A0A1P8WDI2"/>
<gene>
    <name evidence="1" type="ORF">Fuma_01693</name>
</gene>